<keyword evidence="2" id="KW-1185">Reference proteome</keyword>
<evidence type="ECO:0000313" key="2">
    <source>
        <dbReference type="Proteomes" id="UP000594874"/>
    </source>
</evidence>
<dbReference type="Proteomes" id="UP000594874">
    <property type="component" value="Chromosome"/>
</dbReference>
<accession>A0ABX6TZX1</accession>
<sequence>MQKAHCAVLRIKDCLSYRLGQALIDYDKNGGGFVF</sequence>
<organism evidence="1 2">
    <name type="scientific">Campylobacter cuniculorum</name>
    <dbReference type="NCBI Taxonomy" id="374106"/>
    <lineage>
        <taxon>Bacteria</taxon>
        <taxon>Pseudomonadati</taxon>
        <taxon>Campylobacterota</taxon>
        <taxon>Epsilonproteobacteria</taxon>
        <taxon>Campylobacterales</taxon>
        <taxon>Campylobacteraceae</taxon>
        <taxon>Campylobacter</taxon>
    </lineage>
</organism>
<reference evidence="1 2" key="1">
    <citation type="submission" date="2020-10" db="EMBL/GenBank/DDBJ databases">
        <title>Campylobacter and Helicobacter PacBio genomes.</title>
        <authorList>
            <person name="Lane C."/>
        </authorList>
    </citation>
    <scope>NUCLEOTIDE SEQUENCE [LARGE SCALE GENOMIC DNA]</scope>
    <source>
        <strain evidence="1 2">2010D-8469</strain>
    </source>
</reference>
<evidence type="ECO:0000313" key="1">
    <source>
        <dbReference type="EMBL" id="QOR05029.1"/>
    </source>
</evidence>
<keyword evidence="1" id="KW-0808">Transferase</keyword>
<dbReference type="RefSeq" id="WP_197548248.1">
    <property type="nucleotide sequence ID" value="NZ_CP063091.1"/>
</dbReference>
<gene>
    <name evidence="1" type="ORF">A0071_03625</name>
</gene>
<dbReference type="EMBL" id="CP063091">
    <property type="protein sequence ID" value="QOR05029.1"/>
    <property type="molecule type" value="Genomic_DNA"/>
</dbReference>
<proteinExistence type="predicted"/>
<name>A0ABX6TZX1_9BACT</name>
<protein>
    <submittedName>
        <fullName evidence="1">Sugar transferase</fullName>
    </submittedName>
</protein>
<dbReference type="GO" id="GO:0016740">
    <property type="term" value="F:transferase activity"/>
    <property type="evidence" value="ECO:0007669"/>
    <property type="project" value="UniProtKB-KW"/>
</dbReference>